<comment type="caution">
    <text evidence="1">The sequence shown here is derived from an EMBL/GenBank/DDBJ whole genome shotgun (WGS) entry which is preliminary data.</text>
</comment>
<proteinExistence type="predicted"/>
<dbReference type="EMBL" id="JAHQIW010001160">
    <property type="protein sequence ID" value="KAJ1351626.1"/>
    <property type="molecule type" value="Genomic_DNA"/>
</dbReference>
<keyword evidence="2" id="KW-1185">Reference proteome</keyword>
<name>A0AAD5QM75_PARTN</name>
<accession>A0AAD5QM75</accession>
<gene>
    <name evidence="1" type="ORF">KIN20_007717</name>
</gene>
<dbReference type="Proteomes" id="UP001196413">
    <property type="component" value="Unassembled WGS sequence"/>
</dbReference>
<protein>
    <submittedName>
        <fullName evidence="1">Uncharacterized protein</fullName>
    </submittedName>
</protein>
<dbReference type="AlphaFoldDB" id="A0AAD5QM75"/>
<evidence type="ECO:0000313" key="2">
    <source>
        <dbReference type="Proteomes" id="UP001196413"/>
    </source>
</evidence>
<reference evidence="1" key="1">
    <citation type="submission" date="2021-06" db="EMBL/GenBank/DDBJ databases">
        <title>Parelaphostrongylus tenuis whole genome reference sequence.</title>
        <authorList>
            <person name="Garwood T.J."/>
            <person name="Larsen P.A."/>
            <person name="Fountain-Jones N.M."/>
            <person name="Garbe J.R."/>
            <person name="Macchietto M.G."/>
            <person name="Kania S.A."/>
            <person name="Gerhold R.W."/>
            <person name="Richards J.E."/>
            <person name="Wolf T.M."/>
        </authorList>
    </citation>
    <scope>NUCLEOTIDE SEQUENCE</scope>
    <source>
        <strain evidence="1">MNPRO001-30</strain>
        <tissue evidence="1">Meninges</tissue>
    </source>
</reference>
<organism evidence="1 2">
    <name type="scientific">Parelaphostrongylus tenuis</name>
    <name type="common">Meningeal worm</name>
    <dbReference type="NCBI Taxonomy" id="148309"/>
    <lineage>
        <taxon>Eukaryota</taxon>
        <taxon>Metazoa</taxon>
        <taxon>Ecdysozoa</taxon>
        <taxon>Nematoda</taxon>
        <taxon>Chromadorea</taxon>
        <taxon>Rhabditida</taxon>
        <taxon>Rhabditina</taxon>
        <taxon>Rhabditomorpha</taxon>
        <taxon>Strongyloidea</taxon>
        <taxon>Metastrongylidae</taxon>
        <taxon>Parelaphostrongylus</taxon>
    </lineage>
</organism>
<sequence length="58" mass="6701">MTSTVRGHLTSKKAIVLWCSTKMVRVVAHRWLSSQCECSLPHHVVPSEVEIYLDKEHR</sequence>
<evidence type="ECO:0000313" key="1">
    <source>
        <dbReference type="EMBL" id="KAJ1351626.1"/>
    </source>
</evidence>